<dbReference type="AlphaFoldDB" id="A0A1Y2LKX0"/>
<gene>
    <name evidence="2" type="ORF">B5807_10896</name>
</gene>
<organism evidence="2 3">
    <name type="scientific">Epicoccum nigrum</name>
    <name type="common">Soil fungus</name>
    <name type="synonym">Epicoccum purpurascens</name>
    <dbReference type="NCBI Taxonomy" id="105696"/>
    <lineage>
        <taxon>Eukaryota</taxon>
        <taxon>Fungi</taxon>
        <taxon>Dikarya</taxon>
        <taxon>Ascomycota</taxon>
        <taxon>Pezizomycotina</taxon>
        <taxon>Dothideomycetes</taxon>
        <taxon>Pleosporomycetidae</taxon>
        <taxon>Pleosporales</taxon>
        <taxon>Pleosporineae</taxon>
        <taxon>Didymellaceae</taxon>
        <taxon>Epicoccum</taxon>
    </lineage>
</organism>
<name>A0A1Y2LKX0_EPING</name>
<accession>A0A1Y2LKX0</accession>
<proteinExistence type="predicted"/>
<reference evidence="2 3" key="1">
    <citation type="journal article" date="2017" name="Genome Announc.">
        <title>Genome sequence of the saprophytic ascomycete Epicoccum nigrum ICMP 19927 strain isolated from New Zealand.</title>
        <authorList>
            <person name="Fokin M."/>
            <person name="Fleetwood D."/>
            <person name="Weir B.S."/>
            <person name="Villas-Boas S.G."/>
        </authorList>
    </citation>
    <scope>NUCLEOTIDE SEQUENCE [LARGE SCALE GENOMIC DNA]</scope>
    <source>
        <strain evidence="2 3">ICMP 19927</strain>
    </source>
</reference>
<evidence type="ECO:0000256" key="1">
    <source>
        <dbReference type="SAM" id="MobiDB-lite"/>
    </source>
</evidence>
<dbReference type="EMBL" id="KZ107857">
    <property type="protein sequence ID" value="OSS44455.1"/>
    <property type="molecule type" value="Genomic_DNA"/>
</dbReference>
<sequence length="78" mass="8334">MPSSTSNTQHPTPVQPIRGTACGNASANQTAHATRPYTNIVACNGSFDVPAYAGHRVRRSSSMEVLVEPNEGPDVNRR</sequence>
<feature type="compositionally biased region" description="Polar residues" evidence="1">
    <location>
        <begin position="1"/>
        <end position="12"/>
    </location>
</feature>
<protein>
    <submittedName>
        <fullName evidence="2">Uncharacterized protein</fullName>
    </submittedName>
</protein>
<keyword evidence="3" id="KW-1185">Reference proteome</keyword>
<dbReference type="InParanoid" id="A0A1Y2LKX0"/>
<dbReference type="Proteomes" id="UP000193240">
    <property type="component" value="Unassembled WGS sequence"/>
</dbReference>
<evidence type="ECO:0000313" key="2">
    <source>
        <dbReference type="EMBL" id="OSS44455.1"/>
    </source>
</evidence>
<feature type="region of interest" description="Disordered" evidence="1">
    <location>
        <begin position="1"/>
        <end position="30"/>
    </location>
</feature>
<evidence type="ECO:0000313" key="3">
    <source>
        <dbReference type="Proteomes" id="UP000193240"/>
    </source>
</evidence>